<feature type="non-terminal residue" evidence="1">
    <location>
        <position position="55"/>
    </location>
</feature>
<name>A0A0F9BYG5_9ZZZZ</name>
<sequence>MTYSEQLTTTDYTHPALDKDFRFLFNWPLIVCVWPTISPQICSVQLNSAHPPEQD</sequence>
<gene>
    <name evidence="1" type="ORF">LCGC14_2389840</name>
</gene>
<accession>A0A0F9BYG5</accession>
<dbReference type="EMBL" id="LAZR01035639">
    <property type="protein sequence ID" value="KKL26980.1"/>
    <property type="molecule type" value="Genomic_DNA"/>
</dbReference>
<comment type="caution">
    <text evidence="1">The sequence shown here is derived from an EMBL/GenBank/DDBJ whole genome shotgun (WGS) entry which is preliminary data.</text>
</comment>
<dbReference type="AlphaFoldDB" id="A0A0F9BYG5"/>
<protein>
    <submittedName>
        <fullName evidence="1">Uncharacterized protein</fullName>
    </submittedName>
</protein>
<proteinExistence type="predicted"/>
<organism evidence="1">
    <name type="scientific">marine sediment metagenome</name>
    <dbReference type="NCBI Taxonomy" id="412755"/>
    <lineage>
        <taxon>unclassified sequences</taxon>
        <taxon>metagenomes</taxon>
        <taxon>ecological metagenomes</taxon>
    </lineage>
</organism>
<evidence type="ECO:0000313" key="1">
    <source>
        <dbReference type="EMBL" id="KKL26980.1"/>
    </source>
</evidence>
<reference evidence="1" key="1">
    <citation type="journal article" date="2015" name="Nature">
        <title>Complex archaea that bridge the gap between prokaryotes and eukaryotes.</title>
        <authorList>
            <person name="Spang A."/>
            <person name="Saw J.H."/>
            <person name="Jorgensen S.L."/>
            <person name="Zaremba-Niedzwiedzka K."/>
            <person name="Martijn J."/>
            <person name="Lind A.E."/>
            <person name="van Eijk R."/>
            <person name="Schleper C."/>
            <person name="Guy L."/>
            <person name="Ettema T.J."/>
        </authorList>
    </citation>
    <scope>NUCLEOTIDE SEQUENCE</scope>
</reference>